<sequence length="90" mass="9501">MTAVLLQSNKIGSTGWISLRRGNSLEVLGMAEGDRLVAGFIPSGGKLSIAEDGVFTLPVEAELVQIEHTQLGVRENGGGVNIDLIKVRTV</sequence>
<protein>
    <submittedName>
        <fullName evidence="1">Uncharacterized protein</fullName>
    </submittedName>
</protein>
<dbReference type="AlphaFoldDB" id="A0A0F9QLG9"/>
<dbReference type="EMBL" id="LAZR01001868">
    <property type="protein sequence ID" value="KKN37812.1"/>
    <property type="molecule type" value="Genomic_DNA"/>
</dbReference>
<organism evidence="1">
    <name type="scientific">marine sediment metagenome</name>
    <dbReference type="NCBI Taxonomy" id="412755"/>
    <lineage>
        <taxon>unclassified sequences</taxon>
        <taxon>metagenomes</taxon>
        <taxon>ecological metagenomes</taxon>
    </lineage>
</organism>
<name>A0A0F9QLG9_9ZZZZ</name>
<comment type="caution">
    <text evidence="1">The sequence shown here is derived from an EMBL/GenBank/DDBJ whole genome shotgun (WGS) entry which is preliminary data.</text>
</comment>
<evidence type="ECO:0000313" key="1">
    <source>
        <dbReference type="EMBL" id="KKN37812.1"/>
    </source>
</evidence>
<reference evidence="1" key="1">
    <citation type="journal article" date="2015" name="Nature">
        <title>Complex archaea that bridge the gap between prokaryotes and eukaryotes.</title>
        <authorList>
            <person name="Spang A."/>
            <person name="Saw J.H."/>
            <person name="Jorgensen S.L."/>
            <person name="Zaremba-Niedzwiedzka K."/>
            <person name="Martijn J."/>
            <person name="Lind A.E."/>
            <person name="van Eijk R."/>
            <person name="Schleper C."/>
            <person name="Guy L."/>
            <person name="Ettema T.J."/>
        </authorList>
    </citation>
    <scope>NUCLEOTIDE SEQUENCE</scope>
</reference>
<proteinExistence type="predicted"/>
<gene>
    <name evidence="1" type="ORF">LCGC14_0759560</name>
</gene>
<accession>A0A0F9QLG9</accession>